<organism evidence="2 3">
    <name type="scientific">Hydnum rufescens UP504</name>
    <dbReference type="NCBI Taxonomy" id="1448309"/>
    <lineage>
        <taxon>Eukaryota</taxon>
        <taxon>Fungi</taxon>
        <taxon>Dikarya</taxon>
        <taxon>Basidiomycota</taxon>
        <taxon>Agaricomycotina</taxon>
        <taxon>Agaricomycetes</taxon>
        <taxon>Cantharellales</taxon>
        <taxon>Hydnaceae</taxon>
        <taxon>Hydnum</taxon>
    </lineage>
</organism>
<feature type="region of interest" description="Disordered" evidence="1">
    <location>
        <begin position="1028"/>
        <end position="1082"/>
    </location>
</feature>
<keyword evidence="3" id="KW-1185">Reference proteome</keyword>
<feature type="compositionally biased region" description="Acidic residues" evidence="1">
    <location>
        <begin position="10"/>
        <end position="24"/>
    </location>
</feature>
<comment type="caution">
    <text evidence="2">The sequence shown here is derived from an EMBL/GenBank/DDBJ whole genome shotgun (WGS) entry which is preliminary data.</text>
</comment>
<feature type="compositionally biased region" description="Basic residues" evidence="1">
    <location>
        <begin position="1584"/>
        <end position="1593"/>
    </location>
</feature>
<gene>
    <name evidence="2" type="ORF">BS47DRAFT_1361945</name>
</gene>
<evidence type="ECO:0000256" key="1">
    <source>
        <dbReference type="SAM" id="MobiDB-lite"/>
    </source>
</evidence>
<sequence length="1623" mass="180260">MSDPLLGPDLDSDDEDRDDYESDSELPQKHGAWAPQRCGIQYSSTAGISQLGESSMSVFRSSRPIGKVAYAATMQHSGKQASGVIFAFILLTRMSRYGSKPAGRRYNVFAVFMRSWDTVTSPFKLRPGVPERLDPRLAAYSNNLRSGVLRKLPHTPPHRLTENGISTSLYSERNRKAEALAHFTSRTPGTVTKINQNYQIPVDHDLDSIKGLAHLVLVAFANPSQALTTRGRLSALRAVSVSILSLEIMPLFKDKDKDKDKANNATLRVSTAPIATAKKTLAGSEEVFSKRFSAITQADDRADLLDDAVKLVLNPVMSAKALYDTNSSTINAAYKAIADAAGTTVLGRQVEDWMGTINKVITGLEGLAKAQPFPFVETAVLLVKGVVTLETQRRNNTSRSRALILQIADMMSALLQLHFVKDPELTTETGESVCGRIQALMGAIEQDIKKCGNLIDTYHKHSLTSKFFFSGQYQNDFKAAAESLVIHNTVGIDTIRAEAVKTNTMLVKLIGIVEHKSKEDKEWDQYLEDLGGRKKVIESEELITRMALEIEGRGPSKDGKDIKDGKDAKAGAPPGAPPDSKSKLDPKLQILGPKERLEMRQPLSSILDANFLFYEGKLDAQVRIITNQIHKSTQQILRRLEAGSWEKIKHPDVREIWRENQWRSSVKARLFASALHDYYLDRYAQTLVASSQAVTATIPMTVSLTVPSTNEDVAAETPISEVQTPTIEQAPEGRGVPAPSVSKESIASILADKWCLDYLTVPYLTAIQEAFDDDGSGFIRISEVNEFVAQIPEGWTLPQWIAYWARGWLVESARYGQLIDETLLFMRSLFGGVRLENSLSVLYYFQSGRWSDSIDLLTYSAGNKTESMTDSPLDDLVKARMAQKEARLDAALQPLFYHIDAPETLTLVCGEGRLEKDLLATIFVLLRHHCRIIREAEATVLDNREFLEASNSLVNIVHAVTIRVQKLACKFDYFYAGGLPADVSQPDLDEDASNALWDSIIDKDQEGVQMRYGEWSVDASAYIEKVKDDGNERTKTSPDGVNHTVPSTTDESEAQFSLSVQNEDSTAPKTPLPETSKGPPAEVPATTVNIMETASQALSIALESVSLGNPIVDFSELVKKVLAGLEVVSKTSGFSFLKGTSEFIEAETAVVSSIKSIANEEAKHEDEKDLSTRPFVVQFLDTFSPLWQLHHIKLPVSVTDNGISLATRLDELLTDFTNDIAHFVNLADAYNKTQQPAEGEEPIQGQDEEKPKEEPSTPETPPAAPDTPPSAEQQSLQKLKDFMPRLRSLRKDIELLFTVHNTVSIERFRAAGQIILREIQERHRRASWEYIKQRRDLRKRFVGLTAKLLQCNEVESIWQIGISLTDEEDDQLKRITKEIGPVDYTFWRSLGELEHRQVDLCANCESKPVQTLTGDYDGSVHRASHPLIKVPRPVIRIEPWIFNGFKRMYAALSNDDDSSSSSDSDSEGSSEESSDTQTEATEEEEEVEGGKDEEQSSGDEQEPHGGTSGSNSDQSDGEEQEVEEPHAEAPETEQHEAEQHEAEQHEAKVPETEEHEAGEHEAEEHEDKNMKPGNTKPGNTKPGSTKRRARSRRAGANEHEADEHEANEHEANEHEAEEHELRA</sequence>
<dbReference type="InterPro" id="IPR039191">
    <property type="entry name" value="Nopp140-like"/>
</dbReference>
<evidence type="ECO:0000313" key="3">
    <source>
        <dbReference type="Proteomes" id="UP000886523"/>
    </source>
</evidence>
<evidence type="ECO:0000313" key="2">
    <source>
        <dbReference type="EMBL" id="KAF9514139.1"/>
    </source>
</evidence>
<protein>
    <recommendedName>
        <fullName evidence="4">EF-hand domain-containing protein</fullName>
    </recommendedName>
</protein>
<feature type="compositionally biased region" description="Pro residues" evidence="1">
    <location>
        <begin position="1258"/>
        <end position="1268"/>
    </location>
</feature>
<dbReference type="GO" id="GO:0005730">
    <property type="term" value="C:nucleolus"/>
    <property type="evidence" value="ECO:0007669"/>
    <property type="project" value="InterPro"/>
</dbReference>
<feature type="compositionally biased region" description="Basic and acidic residues" evidence="1">
    <location>
        <begin position="548"/>
        <end position="569"/>
    </location>
</feature>
<dbReference type="PANTHER" id="PTHR23216:SF1">
    <property type="entry name" value="NUCLEOLAR AND COILED-BODY PHOSPHOPROTEIN 1"/>
    <property type="match status" value="1"/>
</dbReference>
<dbReference type="OrthoDB" id="2122982at2759"/>
<feature type="compositionally biased region" description="Acidic residues" evidence="1">
    <location>
        <begin position="1454"/>
        <end position="1487"/>
    </location>
</feature>
<proteinExistence type="predicted"/>
<feature type="compositionally biased region" description="Basic and acidic residues" evidence="1">
    <location>
        <begin position="1523"/>
        <end position="1570"/>
    </location>
</feature>
<feature type="region of interest" description="Disordered" evidence="1">
    <location>
        <begin position="548"/>
        <end position="587"/>
    </location>
</feature>
<name>A0A9P6AYH8_9AGAM</name>
<evidence type="ECO:0008006" key="4">
    <source>
        <dbReference type="Google" id="ProtNLM"/>
    </source>
</evidence>
<feature type="compositionally biased region" description="Polar residues" evidence="1">
    <location>
        <begin position="1044"/>
        <end position="1068"/>
    </location>
</feature>
<dbReference type="PANTHER" id="PTHR23216">
    <property type="entry name" value="NUCLEOLAR AND COILED-BODY PHOSPHOPROTEIN 1"/>
    <property type="match status" value="1"/>
</dbReference>
<feature type="region of interest" description="Disordered" evidence="1">
    <location>
        <begin position="1"/>
        <end position="29"/>
    </location>
</feature>
<accession>A0A9P6AYH8</accession>
<dbReference type="GO" id="GO:0005654">
    <property type="term" value="C:nucleoplasm"/>
    <property type="evidence" value="ECO:0007669"/>
    <property type="project" value="TreeGrafter"/>
</dbReference>
<dbReference type="Proteomes" id="UP000886523">
    <property type="component" value="Unassembled WGS sequence"/>
</dbReference>
<reference evidence="2" key="1">
    <citation type="journal article" date="2020" name="Nat. Commun.">
        <title>Large-scale genome sequencing of mycorrhizal fungi provides insights into the early evolution of symbiotic traits.</title>
        <authorList>
            <person name="Miyauchi S."/>
            <person name="Kiss E."/>
            <person name="Kuo A."/>
            <person name="Drula E."/>
            <person name="Kohler A."/>
            <person name="Sanchez-Garcia M."/>
            <person name="Morin E."/>
            <person name="Andreopoulos B."/>
            <person name="Barry K.W."/>
            <person name="Bonito G."/>
            <person name="Buee M."/>
            <person name="Carver A."/>
            <person name="Chen C."/>
            <person name="Cichocki N."/>
            <person name="Clum A."/>
            <person name="Culley D."/>
            <person name="Crous P.W."/>
            <person name="Fauchery L."/>
            <person name="Girlanda M."/>
            <person name="Hayes R.D."/>
            <person name="Keri Z."/>
            <person name="LaButti K."/>
            <person name="Lipzen A."/>
            <person name="Lombard V."/>
            <person name="Magnuson J."/>
            <person name="Maillard F."/>
            <person name="Murat C."/>
            <person name="Nolan M."/>
            <person name="Ohm R.A."/>
            <person name="Pangilinan J."/>
            <person name="Pereira M.F."/>
            <person name="Perotto S."/>
            <person name="Peter M."/>
            <person name="Pfister S."/>
            <person name="Riley R."/>
            <person name="Sitrit Y."/>
            <person name="Stielow J.B."/>
            <person name="Szollosi G."/>
            <person name="Zifcakova L."/>
            <person name="Stursova M."/>
            <person name="Spatafora J.W."/>
            <person name="Tedersoo L."/>
            <person name="Vaario L.M."/>
            <person name="Yamada A."/>
            <person name="Yan M."/>
            <person name="Wang P."/>
            <person name="Xu J."/>
            <person name="Bruns T."/>
            <person name="Baldrian P."/>
            <person name="Vilgalys R."/>
            <person name="Dunand C."/>
            <person name="Henrissat B."/>
            <person name="Grigoriev I.V."/>
            <person name="Hibbett D."/>
            <person name="Nagy L.G."/>
            <person name="Martin F.M."/>
        </authorList>
    </citation>
    <scope>NUCLEOTIDE SEQUENCE</scope>
    <source>
        <strain evidence="2">UP504</strain>
    </source>
</reference>
<dbReference type="EMBL" id="MU128964">
    <property type="protein sequence ID" value="KAF9514139.1"/>
    <property type="molecule type" value="Genomic_DNA"/>
</dbReference>
<feature type="region of interest" description="Disordered" evidence="1">
    <location>
        <begin position="1454"/>
        <end position="1623"/>
    </location>
</feature>
<feature type="compositionally biased region" description="Basic and acidic residues" evidence="1">
    <location>
        <begin position="1595"/>
        <end position="1623"/>
    </location>
</feature>
<feature type="region of interest" description="Disordered" evidence="1">
    <location>
        <begin position="1233"/>
        <end position="1275"/>
    </location>
</feature>